<organism evidence="2 3">
    <name type="scientific">Rhodococcus phage Trina</name>
    <dbReference type="NCBI Taxonomy" id="2027905"/>
    <lineage>
        <taxon>Viruses</taxon>
        <taxon>Duplodnaviria</taxon>
        <taxon>Heunggongvirae</taxon>
        <taxon>Uroviricota</taxon>
        <taxon>Caudoviricetes</taxon>
        <taxon>Trinavirus</taxon>
        <taxon>Trinavirus trina</taxon>
    </lineage>
</organism>
<evidence type="ECO:0000313" key="2">
    <source>
        <dbReference type="EMBL" id="ASZ75011.1"/>
    </source>
</evidence>
<dbReference type="EMBL" id="MF668286">
    <property type="protein sequence ID" value="ASZ75011.1"/>
    <property type="molecule type" value="Genomic_DNA"/>
</dbReference>
<dbReference type="Proteomes" id="UP000231419">
    <property type="component" value="Segment"/>
</dbReference>
<evidence type="ECO:0000313" key="3">
    <source>
        <dbReference type="Proteomes" id="UP000231419"/>
    </source>
</evidence>
<keyword evidence="1" id="KW-0472">Membrane</keyword>
<feature type="transmembrane region" description="Helical" evidence="1">
    <location>
        <begin position="6"/>
        <end position="23"/>
    </location>
</feature>
<sequence length="166" mass="18800">MAFTIFMLSGAVVVFLAFLWAIWPMLEIDKKKKPVPTPAPPEPTGNVLNLPFDPMESARRALSLYTSPVGYLWQLKYSKAQYVPSSEESIVFWIHLYNSDTQQNDGPGMKVSLTNIANLWEESNKSKTYAKGLEQTFCGKIVKYASGKRKEKQIEVFEEGIPVYVI</sequence>
<gene>
    <name evidence="2" type="ORF">SEA_TRINA_232</name>
</gene>
<reference evidence="3" key="1">
    <citation type="submission" date="2017-08" db="EMBL/GenBank/DDBJ databases">
        <authorList>
            <person name="de Groot N.N."/>
        </authorList>
    </citation>
    <scope>NUCLEOTIDE SEQUENCE [LARGE SCALE GENOMIC DNA]</scope>
</reference>
<keyword evidence="1" id="KW-1133">Transmembrane helix</keyword>
<accession>A0A2D0ZN57</accession>
<keyword evidence="1" id="KW-0812">Transmembrane</keyword>
<keyword evidence="3" id="KW-1185">Reference proteome</keyword>
<evidence type="ECO:0000256" key="1">
    <source>
        <dbReference type="SAM" id="Phobius"/>
    </source>
</evidence>
<name>A0A2D0ZN57_9CAUD</name>
<proteinExistence type="predicted"/>
<protein>
    <submittedName>
        <fullName evidence="2">Uncharacterized protein</fullName>
    </submittedName>
</protein>